<keyword evidence="1" id="KW-1133">Transmembrane helix</keyword>
<gene>
    <name evidence="2" type="primary">M699L</name>
    <name evidence="2" type="ORF">MT325_M699L</name>
</gene>
<proteinExistence type="predicted"/>
<accession>A7IV79</accession>
<dbReference type="Proteomes" id="UP000246715">
    <property type="component" value="Segment"/>
</dbReference>
<sequence>MSLAFPIFAVIAVIVLLIVFVLFFKKKENFSAQVSGARMITFVNKTSSPIEIARYKSRSMSGGKIFDCKIVPGEWTDAIELGPLERVTMTGWAPRESDLFVKATMMSGNTRDITRFITKKSGARVISSPVRQWSIKKGYRAPSCANMVVAEIVRGNEYHFNGK</sequence>
<protein>
    <submittedName>
        <fullName evidence="2">Uncharacterized protein M699L</fullName>
    </submittedName>
</protein>
<organism evidence="2 3">
    <name type="scientific">Paramecium bursaria Chlorella virus MT325</name>
    <name type="common">PBCV-MT325</name>
    <dbReference type="NCBI Taxonomy" id="346932"/>
    <lineage>
        <taxon>Viruses</taxon>
        <taxon>Varidnaviria</taxon>
        <taxon>Bamfordvirae</taxon>
        <taxon>Nucleocytoviricota</taxon>
        <taxon>Megaviricetes</taxon>
        <taxon>Algavirales</taxon>
        <taxon>Phycodnaviridae</taxon>
        <taxon>Chlorovirus</taxon>
        <taxon>Chlorovirus conductrix</taxon>
        <taxon>Paramecium bursaria Chlorella virus A1</taxon>
    </lineage>
</organism>
<feature type="transmembrane region" description="Helical" evidence="1">
    <location>
        <begin position="6"/>
        <end position="24"/>
    </location>
</feature>
<reference evidence="2 3" key="1">
    <citation type="journal article" date="2007" name="Virology">
        <title>Sequence and annotation of the 314-kb MT325 and the 321-kb FR483 viruses that infect Chlorella Pbi.</title>
        <authorList>
            <person name="Fitzgerald L.A."/>
            <person name="Graves M.V."/>
            <person name="Li X."/>
            <person name="Feldblyum T."/>
            <person name="Hartigan J."/>
            <person name="Van Etten J.L."/>
        </authorList>
    </citation>
    <scope>NUCLEOTIDE SEQUENCE [LARGE SCALE GENOMIC DNA]</scope>
    <source>
        <strain evidence="2 3">MT325</strain>
    </source>
</reference>
<name>A7IV79_PBCVM</name>
<evidence type="ECO:0000256" key="1">
    <source>
        <dbReference type="SAM" id="Phobius"/>
    </source>
</evidence>
<keyword evidence="1" id="KW-0472">Membrane</keyword>
<evidence type="ECO:0000313" key="3">
    <source>
        <dbReference type="Proteomes" id="UP000246715"/>
    </source>
</evidence>
<dbReference type="EMBL" id="DQ491001">
    <property type="protein sequence ID" value="ABT14253.1"/>
    <property type="molecule type" value="Genomic_DNA"/>
</dbReference>
<evidence type="ECO:0000313" key="2">
    <source>
        <dbReference type="EMBL" id="ABT14253.1"/>
    </source>
</evidence>
<keyword evidence="1" id="KW-0812">Transmembrane</keyword>
<organismHost>
    <name type="scientific">Paramecium bursaria</name>
    <dbReference type="NCBI Taxonomy" id="74790"/>
</organismHost>